<organism evidence="1 2">
    <name type="scientific">Spirosoma pollinicola</name>
    <dbReference type="NCBI Taxonomy" id="2057025"/>
    <lineage>
        <taxon>Bacteria</taxon>
        <taxon>Pseudomonadati</taxon>
        <taxon>Bacteroidota</taxon>
        <taxon>Cytophagia</taxon>
        <taxon>Cytophagales</taxon>
        <taxon>Cytophagaceae</taxon>
        <taxon>Spirosoma</taxon>
    </lineage>
</organism>
<accession>A0A2K8Z289</accession>
<dbReference type="EMBL" id="CP025096">
    <property type="protein sequence ID" value="AUD04002.1"/>
    <property type="molecule type" value="Genomic_DNA"/>
</dbReference>
<keyword evidence="2" id="KW-1185">Reference proteome</keyword>
<evidence type="ECO:0000313" key="2">
    <source>
        <dbReference type="Proteomes" id="UP000232883"/>
    </source>
</evidence>
<name>A0A2K8Z289_9BACT</name>
<dbReference type="KEGG" id="spir:CWM47_20530"/>
<dbReference type="AlphaFoldDB" id="A0A2K8Z289"/>
<evidence type="ECO:0000313" key="1">
    <source>
        <dbReference type="EMBL" id="AUD04002.1"/>
    </source>
</evidence>
<dbReference type="Proteomes" id="UP000232883">
    <property type="component" value="Chromosome"/>
</dbReference>
<gene>
    <name evidence="1" type="ORF">CWM47_20530</name>
</gene>
<reference evidence="1 2" key="1">
    <citation type="submission" date="2017-11" db="EMBL/GenBank/DDBJ databases">
        <title>Taxonomic description and genome sequences of Spirosoma HA7 sp. nov., isolated from pollen microhabitat of Corylus avellana.</title>
        <authorList>
            <person name="Ambika Manirajan B."/>
            <person name="Suarez C."/>
            <person name="Ratering S."/>
            <person name="Geissler-Plaum R."/>
            <person name="Cardinale M."/>
            <person name="Sylvia S."/>
        </authorList>
    </citation>
    <scope>NUCLEOTIDE SEQUENCE [LARGE SCALE GENOMIC DNA]</scope>
    <source>
        <strain evidence="1 2">HA7</strain>
    </source>
</reference>
<sequence length="575" mass="66670">MTMAVYPKFEDFFPEQTRPQISDLLATASSRDLLKATAFLNAQVHLKQRNLAAQEKIFYKWIRVFDEFPDLNERYTSFKHQVHASNGQVVLFTAHQLLQLTEQILLNFNDLPPKDSHDVADEWVQFKLWLLINSAGDEAVQEALGQQDGDIADMMLVNEADHYEFTGRKDFAYQTMLAHAFFEYLSENNDLQPYLLEFTTKKHVADYAEYLRHLVGTYAGIFTAESFDFSVKEGSEADIAFFDSFAYDLSMDQLKDLSATYSPDPDFKLIRTKPLIKEGPRQYYPLFHNFYVDKIYQGLLFDFYQLTSIQDKFKRFDNFLQHLGQEFAETNLFYRFLEGCFRPKSQFVAVPGNRYSDSEYSDYYVRDGNRLFLFEFKNSIIAAGVKHSADATQIKEAVLKKLVASTNDGKQQKKGISQLLSVLKTVANGGFNFDPISPELAKSLQIYPIIVHTDDFFSLSSVQFIVNEEFRKKFNDDPISAPYVHDVTLMHLKDILSIQFLARSGHLTIKEVMHQYKARYRIINQFVPQTPEQYQRHVFKKYEDFRSTVQDLIPEYVDQEALMTRLTEALGLASS</sequence>
<protein>
    <submittedName>
        <fullName evidence="1">Uncharacterized protein</fullName>
    </submittedName>
</protein>
<proteinExistence type="predicted"/>